<evidence type="ECO:0008006" key="4">
    <source>
        <dbReference type="Google" id="ProtNLM"/>
    </source>
</evidence>
<feature type="transmembrane region" description="Helical" evidence="1">
    <location>
        <begin position="12"/>
        <end position="30"/>
    </location>
</feature>
<organism evidence="2 3">
    <name type="scientific">Robiginitalea marina</name>
    <dbReference type="NCBI Taxonomy" id="2954105"/>
    <lineage>
        <taxon>Bacteria</taxon>
        <taxon>Pseudomonadati</taxon>
        <taxon>Bacteroidota</taxon>
        <taxon>Flavobacteriia</taxon>
        <taxon>Flavobacteriales</taxon>
        <taxon>Flavobacteriaceae</taxon>
        <taxon>Robiginitalea</taxon>
    </lineage>
</organism>
<dbReference type="RefSeq" id="WP_252742121.1">
    <property type="nucleotide sequence ID" value="NZ_JAMXIB010000012.1"/>
</dbReference>
<keyword evidence="3" id="KW-1185">Reference proteome</keyword>
<feature type="transmembrane region" description="Helical" evidence="1">
    <location>
        <begin position="50"/>
        <end position="71"/>
    </location>
</feature>
<comment type="caution">
    <text evidence="2">The sequence shown here is derived from an EMBL/GenBank/DDBJ whole genome shotgun (WGS) entry which is preliminary data.</text>
</comment>
<dbReference type="EMBL" id="JAMXIB010000012">
    <property type="protein sequence ID" value="MCO5725750.1"/>
    <property type="molecule type" value="Genomic_DNA"/>
</dbReference>
<keyword evidence="1" id="KW-0812">Transmembrane</keyword>
<accession>A0ABT1B1L3</accession>
<sequence length="160" mass="18397">MESPSFTEIQKFTQWWLWALFGALVLLPLYGLYRQVVLEEPFGNNPMSDWGLVLFLLGMLAVPGFFAFIELRTEIDERGIRMRLRPISQESFPWDRIEKVEPITYGFVGYGLRFSFKHGTVYNIRGNKGLAIYLKDGGRFVVGTQDPDRLVTTLKALGKL</sequence>
<keyword evidence="1" id="KW-1133">Transmembrane helix</keyword>
<dbReference type="Proteomes" id="UP001206312">
    <property type="component" value="Unassembled WGS sequence"/>
</dbReference>
<evidence type="ECO:0000313" key="2">
    <source>
        <dbReference type="EMBL" id="MCO5725750.1"/>
    </source>
</evidence>
<evidence type="ECO:0000313" key="3">
    <source>
        <dbReference type="Proteomes" id="UP001206312"/>
    </source>
</evidence>
<proteinExistence type="predicted"/>
<reference evidence="2 3" key="1">
    <citation type="submission" date="2022-06" db="EMBL/GenBank/DDBJ databases">
        <authorList>
            <person name="Xuan X."/>
        </authorList>
    </citation>
    <scope>NUCLEOTIDE SEQUENCE [LARGE SCALE GENOMIC DNA]</scope>
    <source>
        <strain evidence="2 3">2V75</strain>
    </source>
</reference>
<keyword evidence="1" id="KW-0472">Membrane</keyword>
<name>A0ABT1B1L3_9FLAO</name>
<evidence type="ECO:0000256" key="1">
    <source>
        <dbReference type="SAM" id="Phobius"/>
    </source>
</evidence>
<gene>
    <name evidence="2" type="ORF">NG653_12855</name>
</gene>
<protein>
    <recommendedName>
        <fullName evidence="4">Bacterial Pleckstrin homology domain-containing protein</fullName>
    </recommendedName>
</protein>